<evidence type="ECO:0000256" key="4">
    <source>
        <dbReference type="ARBA" id="ARBA00022598"/>
    </source>
</evidence>
<dbReference type="CDD" id="cd01992">
    <property type="entry name" value="TilS_N"/>
    <property type="match status" value="1"/>
</dbReference>
<accession>A0A381T4D1</accession>
<dbReference type="Gene3D" id="3.40.50.620">
    <property type="entry name" value="HUPs"/>
    <property type="match status" value="1"/>
</dbReference>
<organism evidence="10">
    <name type="scientific">marine metagenome</name>
    <dbReference type="NCBI Taxonomy" id="408172"/>
    <lineage>
        <taxon>unclassified sequences</taxon>
        <taxon>metagenomes</taxon>
        <taxon>ecological metagenomes</taxon>
    </lineage>
</organism>
<dbReference type="AlphaFoldDB" id="A0A381T4D1"/>
<evidence type="ECO:0000256" key="3">
    <source>
        <dbReference type="ARBA" id="ARBA00022490"/>
    </source>
</evidence>
<keyword evidence="7" id="KW-0067">ATP-binding</keyword>
<dbReference type="EMBL" id="UINC01003952">
    <property type="protein sequence ID" value="SVA10609.1"/>
    <property type="molecule type" value="Genomic_DNA"/>
</dbReference>
<gene>
    <name evidence="10" type="ORF">METZ01_LOCUS63463</name>
</gene>
<comment type="catalytic activity">
    <reaction evidence="8">
        <text>cytidine(34) in tRNA(Ile2) + L-lysine + ATP = lysidine(34) in tRNA(Ile2) + AMP + diphosphate + H(+)</text>
        <dbReference type="Rhea" id="RHEA:43744"/>
        <dbReference type="Rhea" id="RHEA-COMP:10625"/>
        <dbReference type="Rhea" id="RHEA-COMP:10670"/>
        <dbReference type="ChEBI" id="CHEBI:15378"/>
        <dbReference type="ChEBI" id="CHEBI:30616"/>
        <dbReference type="ChEBI" id="CHEBI:32551"/>
        <dbReference type="ChEBI" id="CHEBI:33019"/>
        <dbReference type="ChEBI" id="CHEBI:82748"/>
        <dbReference type="ChEBI" id="CHEBI:83665"/>
        <dbReference type="ChEBI" id="CHEBI:456215"/>
        <dbReference type="EC" id="6.3.4.19"/>
    </reaction>
</comment>
<dbReference type="Pfam" id="PF01171">
    <property type="entry name" value="ATP_bind_3"/>
    <property type="match status" value="1"/>
</dbReference>
<dbReference type="SMART" id="SM00977">
    <property type="entry name" value="TilS_C"/>
    <property type="match status" value="1"/>
</dbReference>
<dbReference type="InterPro" id="IPR012094">
    <property type="entry name" value="tRNA_Ile_lys_synt"/>
</dbReference>
<dbReference type="HAMAP" id="MF_01161">
    <property type="entry name" value="tRNA_Ile_lys_synt"/>
    <property type="match status" value="1"/>
</dbReference>
<dbReference type="GO" id="GO:0005737">
    <property type="term" value="C:cytoplasm"/>
    <property type="evidence" value="ECO:0007669"/>
    <property type="project" value="UniProtKB-SubCell"/>
</dbReference>
<keyword evidence="5" id="KW-0819">tRNA processing</keyword>
<dbReference type="SUPFAM" id="SSF56037">
    <property type="entry name" value="PheT/TilS domain"/>
    <property type="match status" value="1"/>
</dbReference>
<evidence type="ECO:0000256" key="8">
    <source>
        <dbReference type="ARBA" id="ARBA00048539"/>
    </source>
</evidence>
<evidence type="ECO:0000256" key="2">
    <source>
        <dbReference type="ARBA" id="ARBA00013267"/>
    </source>
</evidence>
<dbReference type="NCBIfam" id="TIGR02432">
    <property type="entry name" value="lysidine_TilS_N"/>
    <property type="match status" value="1"/>
</dbReference>
<evidence type="ECO:0000256" key="7">
    <source>
        <dbReference type="ARBA" id="ARBA00022840"/>
    </source>
</evidence>
<dbReference type="PANTHER" id="PTHR43033">
    <property type="entry name" value="TRNA(ILE)-LYSIDINE SYNTHASE-RELATED"/>
    <property type="match status" value="1"/>
</dbReference>
<reference evidence="10" key="1">
    <citation type="submission" date="2018-05" db="EMBL/GenBank/DDBJ databases">
        <authorList>
            <person name="Lanie J.A."/>
            <person name="Ng W.-L."/>
            <person name="Kazmierczak K.M."/>
            <person name="Andrzejewski T.M."/>
            <person name="Davidsen T.M."/>
            <person name="Wayne K.J."/>
            <person name="Tettelin H."/>
            <person name="Glass J.I."/>
            <person name="Rusch D."/>
            <person name="Podicherti R."/>
            <person name="Tsui H.-C.T."/>
            <person name="Winkler M.E."/>
        </authorList>
    </citation>
    <scope>NUCLEOTIDE SEQUENCE</scope>
</reference>
<dbReference type="InterPro" id="IPR011063">
    <property type="entry name" value="TilS/TtcA_N"/>
</dbReference>
<dbReference type="Pfam" id="PF11734">
    <property type="entry name" value="TilS_C"/>
    <property type="match status" value="1"/>
</dbReference>
<dbReference type="GO" id="GO:0032267">
    <property type="term" value="F:tRNA(Ile)-lysidine synthase activity"/>
    <property type="evidence" value="ECO:0007669"/>
    <property type="project" value="UniProtKB-EC"/>
</dbReference>
<keyword evidence="4" id="KW-0436">Ligase</keyword>
<comment type="subcellular location">
    <subcellularLocation>
        <location evidence="1">Cytoplasm</location>
    </subcellularLocation>
</comment>
<name>A0A381T4D1_9ZZZZ</name>
<dbReference type="PANTHER" id="PTHR43033:SF1">
    <property type="entry name" value="TRNA(ILE)-LYSIDINE SYNTHASE-RELATED"/>
    <property type="match status" value="1"/>
</dbReference>
<evidence type="ECO:0000256" key="1">
    <source>
        <dbReference type="ARBA" id="ARBA00004496"/>
    </source>
</evidence>
<keyword evidence="3" id="KW-0963">Cytoplasm</keyword>
<protein>
    <recommendedName>
        <fullName evidence="2">tRNA(Ile)-lysidine synthetase</fullName>
        <ecNumber evidence="2">6.3.4.19</ecNumber>
    </recommendedName>
</protein>
<dbReference type="GO" id="GO:0008033">
    <property type="term" value="P:tRNA processing"/>
    <property type="evidence" value="ECO:0007669"/>
    <property type="project" value="UniProtKB-KW"/>
</dbReference>
<dbReference type="EC" id="6.3.4.19" evidence="2"/>
<proteinExistence type="inferred from homology"/>
<keyword evidence="6" id="KW-0547">Nucleotide-binding</keyword>
<evidence type="ECO:0000256" key="5">
    <source>
        <dbReference type="ARBA" id="ARBA00022694"/>
    </source>
</evidence>
<evidence type="ECO:0000313" key="10">
    <source>
        <dbReference type="EMBL" id="SVA10609.1"/>
    </source>
</evidence>
<evidence type="ECO:0000259" key="9">
    <source>
        <dbReference type="SMART" id="SM00977"/>
    </source>
</evidence>
<dbReference type="GO" id="GO:0005524">
    <property type="term" value="F:ATP binding"/>
    <property type="evidence" value="ECO:0007669"/>
    <property type="project" value="UniProtKB-KW"/>
</dbReference>
<evidence type="ECO:0000256" key="6">
    <source>
        <dbReference type="ARBA" id="ARBA00022741"/>
    </source>
</evidence>
<dbReference type="InterPro" id="IPR014729">
    <property type="entry name" value="Rossmann-like_a/b/a_fold"/>
</dbReference>
<dbReference type="SUPFAM" id="SSF52402">
    <property type="entry name" value="Adenine nucleotide alpha hydrolases-like"/>
    <property type="match status" value="1"/>
</dbReference>
<dbReference type="NCBIfam" id="TIGR02433">
    <property type="entry name" value="lysidine_TilS_C"/>
    <property type="match status" value="1"/>
</dbReference>
<sequence>MYNLFSKHIKKEFSFLKESKLLVCVSGGVDSMVLINLLNRLKYNVSIAHCNFNLRDDESDIDEDFVKNYAITNSIPFFSKSFITRIPKHSMQMAARNLRYKWFYSVLKVEELDYIITAHHLDDSLETFILNLSRASGIEGLTGIKQLNDVIVRPLLVFSKNEILNYAKTNNIKWREDSTNKKNDYQRNQIRNEIIPLLKKLHPNFLDQSKKTMTFLNESNLIIDNYIQIVKNENFNLKDDEIVISKDFIKNNSNLIFHLFKEYNFKYSDQILELCNSLSGKIIESNTHVLLSNRSNLVVKEKTNRIDQTFEVGIKGLLSPIEMNIEVGEFKTKFNKKSIYLSKKEIDFPLYLRKWKKGDVFFPFGMKGKKTVSKYYKDEKMSFFDKKNQWLLCNNDEIVWVVGKRPDRRFFKDNNASLKIEVL</sequence>
<dbReference type="InterPro" id="IPR012795">
    <property type="entry name" value="tRNA_Ile_lys_synt_N"/>
</dbReference>
<feature type="domain" description="Lysidine-tRNA(Ile) synthetase C-terminal" evidence="9">
    <location>
        <begin position="350"/>
        <end position="422"/>
    </location>
</feature>
<dbReference type="InterPro" id="IPR012796">
    <property type="entry name" value="Lysidine-tRNA-synth_C"/>
</dbReference>